<dbReference type="RefSeq" id="XP_022107114.1">
    <property type="nucleotide sequence ID" value="XM_022251422.1"/>
</dbReference>
<evidence type="ECO:0000313" key="1">
    <source>
        <dbReference type="Proteomes" id="UP000694845"/>
    </source>
</evidence>
<name>A0A8B7ZNW2_ACAPL</name>
<organism evidence="1 2">
    <name type="scientific">Acanthaster planci</name>
    <name type="common">Crown-of-thorns starfish</name>
    <dbReference type="NCBI Taxonomy" id="133434"/>
    <lineage>
        <taxon>Eukaryota</taxon>
        <taxon>Metazoa</taxon>
        <taxon>Echinodermata</taxon>
        <taxon>Eleutherozoa</taxon>
        <taxon>Asterozoa</taxon>
        <taxon>Asteroidea</taxon>
        <taxon>Valvatacea</taxon>
        <taxon>Valvatida</taxon>
        <taxon>Acanthasteridae</taxon>
        <taxon>Acanthaster</taxon>
    </lineage>
</organism>
<dbReference type="AlphaFoldDB" id="A0A8B7ZNW2"/>
<keyword evidence="1" id="KW-1185">Reference proteome</keyword>
<dbReference type="KEGG" id="aplc:110988157"/>
<proteinExistence type="predicted"/>
<dbReference type="GeneID" id="110988157"/>
<accession>A0A8B7ZNW2</accession>
<dbReference type="Proteomes" id="UP000694845">
    <property type="component" value="Unplaced"/>
</dbReference>
<gene>
    <name evidence="2" type="primary">LOC110988157</name>
</gene>
<protein>
    <submittedName>
        <fullName evidence="2">Uncharacterized protein LOC110988157</fullName>
    </submittedName>
</protein>
<evidence type="ECO:0000313" key="2">
    <source>
        <dbReference type="RefSeq" id="XP_022107114.1"/>
    </source>
</evidence>
<sequence>MAYNKRSRQRSNLHQVKLKEKSCSKKLFGKVFTRRDNYIRHFCTQHREAQIGYRVSVEDEHLPKRQKITGVESVGDVTDLYQVTMVKEVHMRKFNTKGLEYSVTYKE</sequence>
<reference evidence="2" key="1">
    <citation type="submission" date="2025-08" db="UniProtKB">
        <authorList>
            <consortium name="RefSeq"/>
        </authorList>
    </citation>
    <scope>IDENTIFICATION</scope>
</reference>